<dbReference type="Proteomes" id="UP000662973">
    <property type="component" value="Chromosome"/>
</dbReference>
<dbReference type="InterPro" id="IPR006311">
    <property type="entry name" value="TAT_signal"/>
</dbReference>
<organism evidence="1 2">
    <name type="scientific">Halapricum desulfuricans</name>
    <dbReference type="NCBI Taxonomy" id="2841257"/>
    <lineage>
        <taxon>Archaea</taxon>
        <taxon>Methanobacteriati</taxon>
        <taxon>Methanobacteriota</taxon>
        <taxon>Stenosarchaea group</taxon>
        <taxon>Halobacteria</taxon>
        <taxon>Halobacteriales</taxon>
        <taxon>Haloarculaceae</taxon>
        <taxon>Halapricum</taxon>
    </lineage>
</organism>
<dbReference type="RefSeq" id="WP_324254647.1">
    <property type="nucleotide sequence ID" value="NZ_CP064788.1"/>
</dbReference>
<accession>A0A897NA66</accession>
<name>A0A897NA66_9EURY</name>
<protein>
    <submittedName>
        <fullName evidence="1">M73 family secreted endopeptidase</fullName>
    </submittedName>
</protein>
<dbReference type="PROSITE" id="PS51318">
    <property type="entry name" value="TAT"/>
    <property type="match status" value="1"/>
</dbReference>
<dbReference type="AlphaFoldDB" id="A0A897NA66"/>
<proteinExistence type="predicted"/>
<dbReference type="InterPro" id="IPR023833">
    <property type="entry name" value="Signal_pept_SipW-depend-type"/>
</dbReference>
<gene>
    <name evidence="1" type="ORF">HSR122_0596</name>
</gene>
<dbReference type="EMBL" id="CP064788">
    <property type="protein sequence ID" value="QSG08003.1"/>
    <property type="molecule type" value="Genomic_DNA"/>
</dbReference>
<evidence type="ECO:0000313" key="2">
    <source>
        <dbReference type="Proteomes" id="UP000662973"/>
    </source>
</evidence>
<dbReference type="KEGG" id="hds:HSR122_0596"/>
<dbReference type="Pfam" id="PF12389">
    <property type="entry name" value="Peptidase_M73"/>
    <property type="match status" value="1"/>
</dbReference>
<dbReference type="GeneID" id="87205978"/>
<dbReference type="NCBIfam" id="TIGR04088">
    <property type="entry name" value="cognate_SipW"/>
    <property type="match status" value="1"/>
</dbReference>
<dbReference type="InterPro" id="IPR022121">
    <property type="entry name" value="Peptidase_M73_camelysin"/>
</dbReference>
<evidence type="ECO:0000313" key="1">
    <source>
        <dbReference type="EMBL" id="QSG08003.1"/>
    </source>
</evidence>
<sequence length="292" mass="31252">MTDDPKLYDLSRRKMLAGLGAIGLASAGAGLGTSAYFSDREEFENNTLAAGTLDMTVTADVVAANQYWVNQGGLDVSAVADAQDAVMGLQIDDIKPGDWGIICFEIEVGDNPGYVQVCTENFAEDGGDNPEPEQAVEGDADNDADLGEFLLTTVWQEYNGATDGTGMKTDLNILDPVFNNNSDIVPLAYGEPDLDGVVDADQHHTTAREANAILDVANDGYIIKDDAGEPAVIGSDAEVYEFCLLIELPYEVGNVVQGDSVSFDLVFKTEQVRNNETPFMNDVEESPTNETA</sequence>
<keyword evidence="2" id="KW-1185">Reference proteome</keyword>
<reference evidence="1 2" key="1">
    <citation type="submission" date="2020-11" db="EMBL/GenBank/DDBJ databases">
        <title>Carbohydrate-dependent, anaerobic sulfur respiration: A novel catabolism in halophilic archaea.</title>
        <authorList>
            <person name="Sorokin D.Y."/>
            <person name="Messina E."/>
            <person name="Smedile F."/>
            <person name="La Cono V."/>
            <person name="Hallsworth J.E."/>
            <person name="Yakimov M.M."/>
        </authorList>
    </citation>
    <scope>NUCLEOTIDE SEQUENCE [LARGE SCALE GENOMIC DNA]</scope>
    <source>
        <strain evidence="1 2">HSR12-2</strain>
    </source>
</reference>